<accession>A0A6J7L7M9</accession>
<dbReference type="PANTHER" id="PTHR42951:SF22">
    <property type="entry name" value="METALLO BETA-LACTAMASE SUPERFAMILY LIPOPROTEIN"/>
    <property type="match status" value="1"/>
</dbReference>
<dbReference type="SMART" id="SM00849">
    <property type="entry name" value="Lactamase_B"/>
    <property type="match status" value="1"/>
</dbReference>
<reference evidence="2" key="1">
    <citation type="submission" date="2020-05" db="EMBL/GenBank/DDBJ databases">
        <authorList>
            <person name="Chiriac C."/>
            <person name="Salcher M."/>
            <person name="Ghai R."/>
            <person name="Kavagutti S V."/>
        </authorList>
    </citation>
    <scope>NUCLEOTIDE SEQUENCE</scope>
</reference>
<dbReference type="InterPro" id="IPR050855">
    <property type="entry name" value="NDM-1-like"/>
</dbReference>
<dbReference type="InterPro" id="IPR036866">
    <property type="entry name" value="RibonucZ/Hydroxyglut_hydro"/>
</dbReference>
<dbReference type="AlphaFoldDB" id="A0A6J7L7M9"/>
<dbReference type="EMBL" id="CAFBNE010000096">
    <property type="protein sequence ID" value="CAB4964256.1"/>
    <property type="molecule type" value="Genomic_DNA"/>
</dbReference>
<evidence type="ECO:0000259" key="1">
    <source>
        <dbReference type="SMART" id="SM00849"/>
    </source>
</evidence>
<organism evidence="2">
    <name type="scientific">freshwater metagenome</name>
    <dbReference type="NCBI Taxonomy" id="449393"/>
    <lineage>
        <taxon>unclassified sequences</taxon>
        <taxon>metagenomes</taxon>
        <taxon>ecological metagenomes</taxon>
    </lineage>
</organism>
<feature type="domain" description="Metallo-beta-lactamase" evidence="1">
    <location>
        <begin position="21"/>
        <end position="224"/>
    </location>
</feature>
<dbReference type="Gene3D" id="3.60.15.10">
    <property type="entry name" value="Ribonuclease Z/Hydroxyacylglutathione hydrolase-like"/>
    <property type="match status" value="1"/>
</dbReference>
<dbReference type="SUPFAM" id="SSF56281">
    <property type="entry name" value="Metallo-hydrolase/oxidoreductase"/>
    <property type="match status" value="1"/>
</dbReference>
<sequence>MARAAVEVAEGVLVMTSRRYATNTTVVVAGGEAIVIDPSWDPDELADVTDLLRAVGATCVAGIATHLHYDHVMWHPSLPAVPRWATPWTVDSWQADRERLLRPLIGDLPDELLELVGRVDAAPGAPRASRDVPGNPYPPATRLPAGYRLPWAGREIVLHEHDAHARGHLALEIPDARVVICGDMLSDVEIPYPDEDDPDLHPYLTGFDRLADVVRSCGILVPGHGTPTDDPMSRVTADRIYLDGILGRPGDGELRAHDGHWSRDPRLADPEMRELHERNVAQAQASERNGPRAT</sequence>
<dbReference type="InterPro" id="IPR001279">
    <property type="entry name" value="Metallo-B-lactamas"/>
</dbReference>
<gene>
    <name evidence="2" type="ORF">UFOPK3772_02482</name>
</gene>
<dbReference type="Pfam" id="PF00753">
    <property type="entry name" value="Lactamase_B"/>
    <property type="match status" value="1"/>
</dbReference>
<evidence type="ECO:0000313" key="2">
    <source>
        <dbReference type="EMBL" id="CAB4964256.1"/>
    </source>
</evidence>
<protein>
    <submittedName>
        <fullName evidence="2">Unannotated protein</fullName>
    </submittedName>
</protein>
<proteinExistence type="predicted"/>
<name>A0A6J7L7M9_9ZZZZ</name>
<dbReference type="PANTHER" id="PTHR42951">
    <property type="entry name" value="METALLO-BETA-LACTAMASE DOMAIN-CONTAINING"/>
    <property type="match status" value="1"/>
</dbReference>